<dbReference type="InterPro" id="IPR013783">
    <property type="entry name" value="Ig-like_fold"/>
</dbReference>
<dbReference type="InterPro" id="IPR007110">
    <property type="entry name" value="Ig-like_dom"/>
</dbReference>
<dbReference type="InterPro" id="IPR036179">
    <property type="entry name" value="Ig-like_dom_sf"/>
</dbReference>
<dbReference type="GO" id="GO:0042102">
    <property type="term" value="P:positive regulation of T cell proliferation"/>
    <property type="evidence" value="ECO:0007669"/>
    <property type="project" value="TreeGrafter"/>
</dbReference>
<protein>
    <recommendedName>
        <fullName evidence="12">Ig-like domain-containing protein</fullName>
    </recommendedName>
</protein>
<evidence type="ECO:0000256" key="7">
    <source>
        <dbReference type="ARBA" id="ARBA00023157"/>
    </source>
</evidence>
<dbReference type="FunFam" id="2.60.40.10:FF:000142">
    <property type="entry name" value="V-set domain-containing T-cell activation inhibitor 1"/>
    <property type="match status" value="1"/>
</dbReference>
<evidence type="ECO:0000313" key="13">
    <source>
        <dbReference type="Ensembl" id="ENSPKIP00000030843.1"/>
    </source>
</evidence>
<sequence length="198" mass="21919">MKCLCVILVLSALFFYALCHDFGVSYCIPLVGFLLHGSADPLTARLGGAVLLPCFADRPLPLEGLQVEWRRTDTDTIVHLFLGGQSRPESQGDAYRGRAHLLPQEIPKGNFSLLLEDVRTADTGVYECVVYREQERRETRVRIQEVGKSPSVSRPKTHGIVSLLLMSGVFHSVGVSGGKFSCFVEIKIHLVVLCKCFI</sequence>
<accession>A0A3B3SKG8</accession>
<feature type="chain" id="PRO_5017382256" description="Ig-like domain-containing protein" evidence="11">
    <location>
        <begin position="20"/>
        <end position="198"/>
    </location>
</feature>
<reference evidence="13" key="2">
    <citation type="submission" date="2025-09" db="UniProtKB">
        <authorList>
            <consortium name="Ensembl"/>
        </authorList>
    </citation>
    <scope>IDENTIFICATION</scope>
</reference>
<keyword evidence="8" id="KW-0675">Receptor</keyword>
<dbReference type="GO" id="GO:0042130">
    <property type="term" value="P:negative regulation of T cell proliferation"/>
    <property type="evidence" value="ECO:0007669"/>
    <property type="project" value="TreeGrafter"/>
</dbReference>
<dbReference type="GO" id="GO:0006955">
    <property type="term" value="P:immune response"/>
    <property type="evidence" value="ECO:0007669"/>
    <property type="project" value="TreeGrafter"/>
</dbReference>
<dbReference type="STRING" id="1676925.ENSPKIP00000030843"/>
<keyword evidence="14" id="KW-1185">Reference proteome</keyword>
<dbReference type="InterPro" id="IPR051713">
    <property type="entry name" value="T-cell_Activation_Regulation"/>
</dbReference>
<evidence type="ECO:0000256" key="9">
    <source>
        <dbReference type="ARBA" id="ARBA00023180"/>
    </source>
</evidence>
<evidence type="ECO:0000256" key="6">
    <source>
        <dbReference type="ARBA" id="ARBA00023136"/>
    </source>
</evidence>
<keyword evidence="3" id="KW-0812">Transmembrane</keyword>
<dbReference type="GO" id="GO:0071222">
    <property type="term" value="P:cellular response to lipopolysaccharide"/>
    <property type="evidence" value="ECO:0007669"/>
    <property type="project" value="TreeGrafter"/>
</dbReference>
<feature type="domain" description="Ig-like" evidence="12">
    <location>
        <begin position="29"/>
        <end position="144"/>
    </location>
</feature>
<evidence type="ECO:0000256" key="10">
    <source>
        <dbReference type="ARBA" id="ARBA00023319"/>
    </source>
</evidence>
<dbReference type="GeneTree" id="ENSGT01120000271914"/>
<dbReference type="SMART" id="SM00409">
    <property type="entry name" value="IG"/>
    <property type="match status" value="1"/>
</dbReference>
<keyword evidence="5" id="KW-1133">Transmembrane helix</keyword>
<evidence type="ECO:0000256" key="11">
    <source>
        <dbReference type="SAM" id="SignalP"/>
    </source>
</evidence>
<evidence type="ECO:0000256" key="4">
    <source>
        <dbReference type="ARBA" id="ARBA00022729"/>
    </source>
</evidence>
<evidence type="ECO:0000256" key="3">
    <source>
        <dbReference type="ARBA" id="ARBA00022692"/>
    </source>
</evidence>
<evidence type="ECO:0000256" key="2">
    <source>
        <dbReference type="ARBA" id="ARBA00022475"/>
    </source>
</evidence>
<proteinExistence type="predicted"/>
<dbReference type="PANTHER" id="PTHR25466">
    <property type="entry name" value="T-LYMPHOCYTE ACTIVATION ANTIGEN"/>
    <property type="match status" value="1"/>
</dbReference>
<keyword evidence="2" id="KW-1003">Cell membrane</keyword>
<evidence type="ECO:0000259" key="12">
    <source>
        <dbReference type="PROSITE" id="PS50835"/>
    </source>
</evidence>
<dbReference type="Proteomes" id="UP000261540">
    <property type="component" value="Unplaced"/>
</dbReference>
<dbReference type="GO" id="GO:0009897">
    <property type="term" value="C:external side of plasma membrane"/>
    <property type="evidence" value="ECO:0007669"/>
    <property type="project" value="TreeGrafter"/>
</dbReference>
<dbReference type="PANTHER" id="PTHR25466:SF14">
    <property type="entry name" value="BUTYROPHILIN SUBFAMILY 2 MEMBER A2-LIKE-RELATED"/>
    <property type="match status" value="1"/>
</dbReference>
<dbReference type="Gene3D" id="2.60.40.10">
    <property type="entry name" value="Immunoglobulins"/>
    <property type="match status" value="1"/>
</dbReference>
<keyword evidence="10" id="KW-0393">Immunoglobulin domain</keyword>
<reference evidence="13" key="1">
    <citation type="submission" date="2025-08" db="UniProtKB">
        <authorList>
            <consortium name="Ensembl"/>
        </authorList>
    </citation>
    <scope>IDENTIFICATION</scope>
</reference>
<evidence type="ECO:0000256" key="8">
    <source>
        <dbReference type="ARBA" id="ARBA00023170"/>
    </source>
</evidence>
<keyword evidence="9" id="KW-0325">Glycoprotein</keyword>
<keyword evidence="4 11" id="KW-0732">Signal</keyword>
<evidence type="ECO:0000256" key="1">
    <source>
        <dbReference type="ARBA" id="ARBA00004251"/>
    </source>
</evidence>
<keyword evidence="7" id="KW-1015">Disulfide bond</keyword>
<dbReference type="InterPro" id="IPR003599">
    <property type="entry name" value="Ig_sub"/>
</dbReference>
<dbReference type="SUPFAM" id="SSF48726">
    <property type="entry name" value="Immunoglobulin"/>
    <property type="match status" value="1"/>
</dbReference>
<dbReference type="PROSITE" id="PS50835">
    <property type="entry name" value="IG_LIKE"/>
    <property type="match status" value="1"/>
</dbReference>
<evidence type="ECO:0000313" key="14">
    <source>
        <dbReference type="Proteomes" id="UP000261540"/>
    </source>
</evidence>
<dbReference type="Pfam" id="PF07686">
    <property type="entry name" value="V-set"/>
    <property type="match status" value="1"/>
</dbReference>
<dbReference type="GO" id="GO:0031295">
    <property type="term" value="P:T cell costimulation"/>
    <property type="evidence" value="ECO:0007669"/>
    <property type="project" value="TreeGrafter"/>
</dbReference>
<dbReference type="AlphaFoldDB" id="A0A3B3SKG8"/>
<comment type="subcellular location">
    <subcellularLocation>
        <location evidence="1">Cell membrane</location>
        <topology evidence="1">Single-pass type I membrane protein</topology>
    </subcellularLocation>
</comment>
<organism evidence="13 14">
    <name type="scientific">Paramormyrops kingsleyae</name>
    <dbReference type="NCBI Taxonomy" id="1676925"/>
    <lineage>
        <taxon>Eukaryota</taxon>
        <taxon>Metazoa</taxon>
        <taxon>Chordata</taxon>
        <taxon>Craniata</taxon>
        <taxon>Vertebrata</taxon>
        <taxon>Euteleostomi</taxon>
        <taxon>Actinopterygii</taxon>
        <taxon>Neopterygii</taxon>
        <taxon>Teleostei</taxon>
        <taxon>Osteoglossocephala</taxon>
        <taxon>Osteoglossomorpha</taxon>
        <taxon>Osteoglossiformes</taxon>
        <taxon>Mormyridae</taxon>
        <taxon>Paramormyrops</taxon>
    </lineage>
</organism>
<name>A0A3B3SKG8_9TELE</name>
<dbReference type="InterPro" id="IPR013106">
    <property type="entry name" value="Ig_V-set"/>
</dbReference>
<feature type="signal peptide" evidence="11">
    <location>
        <begin position="1"/>
        <end position="19"/>
    </location>
</feature>
<dbReference type="GO" id="GO:0007166">
    <property type="term" value="P:cell surface receptor signaling pathway"/>
    <property type="evidence" value="ECO:0007669"/>
    <property type="project" value="TreeGrafter"/>
</dbReference>
<dbReference type="Ensembl" id="ENSPKIT00000011675.1">
    <property type="protein sequence ID" value="ENSPKIP00000030843.1"/>
    <property type="gene ID" value="ENSPKIG00000011553.1"/>
</dbReference>
<evidence type="ECO:0000256" key="5">
    <source>
        <dbReference type="ARBA" id="ARBA00022989"/>
    </source>
</evidence>
<keyword evidence="6" id="KW-0472">Membrane</keyword>